<comment type="caution">
    <text evidence="2">The sequence shown here is derived from an EMBL/GenBank/DDBJ whole genome shotgun (WGS) entry which is preliminary data.</text>
</comment>
<name>A0A834MWR1_VESVU</name>
<feature type="compositionally biased region" description="Polar residues" evidence="1">
    <location>
        <begin position="138"/>
        <end position="153"/>
    </location>
</feature>
<reference evidence="2" key="1">
    <citation type="journal article" date="2020" name="G3 (Bethesda)">
        <title>High-Quality Assemblies for Three Invasive Social Wasps from the &lt;i&gt;Vespula&lt;/i&gt; Genus.</title>
        <authorList>
            <person name="Harrop T.W.R."/>
            <person name="Guhlin J."/>
            <person name="McLaughlin G.M."/>
            <person name="Permina E."/>
            <person name="Stockwell P."/>
            <person name="Gilligan J."/>
            <person name="Le Lec M.F."/>
            <person name="Gruber M.A.M."/>
            <person name="Quinn O."/>
            <person name="Lovegrove M."/>
            <person name="Duncan E.J."/>
            <person name="Remnant E.J."/>
            <person name="Van Eeckhoven J."/>
            <person name="Graham B."/>
            <person name="Knapp R.A."/>
            <person name="Langford K.W."/>
            <person name="Kronenberg Z."/>
            <person name="Press M.O."/>
            <person name="Eacker S.M."/>
            <person name="Wilson-Rankin E.E."/>
            <person name="Purcell J."/>
            <person name="Lester P.J."/>
            <person name="Dearden P.K."/>
        </authorList>
    </citation>
    <scope>NUCLEOTIDE SEQUENCE</scope>
    <source>
        <strain evidence="2">Marl-1</strain>
    </source>
</reference>
<evidence type="ECO:0000313" key="2">
    <source>
        <dbReference type="EMBL" id="KAF7388095.1"/>
    </source>
</evidence>
<sequence>MKMVLENIVTGHENSSRVRARGRSRSSSKAVNLFRNVPTEHTTELWIFKRKHIVDSTNDTIDHYTAEGTKQGDPNKYLNGRVSFGRLGVLVVDRCRMIERERFGEQKSKIFEEDTRARADLTKARERDRDSIRYKSSGKASLTKSTLRNQNYSEKGGGNRCLASYRKGSRNALRWLPV</sequence>
<proteinExistence type="predicted"/>
<dbReference type="AlphaFoldDB" id="A0A834MWR1"/>
<organism evidence="2 3">
    <name type="scientific">Vespula vulgaris</name>
    <name type="common">Yellow jacket</name>
    <name type="synonym">Wasp</name>
    <dbReference type="NCBI Taxonomy" id="7454"/>
    <lineage>
        <taxon>Eukaryota</taxon>
        <taxon>Metazoa</taxon>
        <taxon>Ecdysozoa</taxon>
        <taxon>Arthropoda</taxon>
        <taxon>Hexapoda</taxon>
        <taxon>Insecta</taxon>
        <taxon>Pterygota</taxon>
        <taxon>Neoptera</taxon>
        <taxon>Endopterygota</taxon>
        <taxon>Hymenoptera</taxon>
        <taxon>Apocrita</taxon>
        <taxon>Aculeata</taxon>
        <taxon>Vespoidea</taxon>
        <taxon>Vespidae</taxon>
        <taxon>Vespinae</taxon>
        <taxon>Vespula</taxon>
    </lineage>
</organism>
<evidence type="ECO:0000256" key="1">
    <source>
        <dbReference type="SAM" id="MobiDB-lite"/>
    </source>
</evidence>
<keyword evidence="3" id="KW-1185">Reference proteome</keyword>
<protein>
    <submittedName>
        <fullName evidence="2">Uncharacterized protein</fullName>
    </submittedName>
</protein>
<feature type="compositionally biased region" description="Basic and acidic residues" evidence="1">
    <location>
        <begin position="122"/>
        <end position="133"/>
    </location>
</feature>
<dbReference type="Proteomes" id="UP000614350">
    <property type="component" value="Unassembled WGS sequence"/>
</dbReference>
<gene>
    <name evidence="2" type="ORF">HZH66_010862</name>
</gene>
<feature type="region of interest" description="Disordered" evidence="1">
    <location>
        <begin position="122"/>
        <end position="160"/>
    </location>
</feature>
<dbReference type="EMBL" id="JACSEA010000012">
    <property type="protein sequence ID" value="KAF7388095.1"/>
    <property type="molecule type" value="Genomic_DNA"/>
</dbReference>
<accession>A0A834MWR1</accession>
<evidence type="ECO:0000313" key="3">
    <source>
        <dbReference type="Proteomes" id="UP000614350"/>
    </source>
</evidence>